<dbReference type="InParanoid" id="A0A0G4FTZ7"/>
<evidence type="ECO:0000313" key="2">
    <source>
        <dbReference type="EMBL" id="CEM18437.1"/>
    </source>
</evidence>
<feature type="compositionally biased region" description="Low complexity" evidence="1">
    <location>
        <begin position="1"/>
        <end position="37"/>
    </location>
</feature>
<dbReference type="AlphaFoldDB" id="A0A0G4FTZ7"/>
<gene>
    <name evidence="2" type="ORF">Vbra_21687</name>
</gene>
<dbReference type="PhylomeDB" id="A0A0G4FTZ7"/>
<proteinExistence type="predicted"/>
<feature type="region of interest" description="Disordered" evidence="1">
    <location>
        <begin position="1"/>
        <end position="40"/>
    </location>
</feature>
<name>A0A0G4FTZ7_VITBC</name>
<evidence type="ECO:0000256" key="1">
    <source>
        <dbReference type="SAM" id="MobiDB-lite"/>
    </source>
</evidence>
<dbReference type="Proteomes" id="UP000041254">
    <property type="component" value="Unassembled WGS sequence"/>
</dbReference>
<dbReference type="EMBL" id="CDMY01000500">
    <property type="protein sequence ID" value="CEM18437.1"/>
    <property type="molecule type" value="Genomic_DNA"/>
</dbReference>
<dbReference type="VEuPathDB" id="CryptoDB:Vbra_21687"/>
<evidence type="ECO:0000313" key="3">
    <source>
        <dbReference type="Proteomes" id="UP000041254"/>
    </source>
</evidence>
<keyword evidence="3" id="KW-1185">Reference proteome</keyword>
<organism evidence="2 3">
    <name type="scientific">Vitrella brassicaformis (strain CCMP3155)</name>
    <dbReference type="NCBI Taxonomy" id="1169540"/>
    <lineage>
        <taxon>Eukaryota</taxon>
        <taxon>Sar</taxon>
        <taxon>Alveolata</taxon>
        <taxon>Colpodellida</taxon>
        <taxon>Vitrellaceae</taxon>
        <taxon>Vitrella</taxon>
    </lineage>
</organism>
<sequence>MSAAAREGAAASTDDPSSSAASAAANGASSASSQQQQLHHHQDTTLSGVLGVATLMPRIAQHVTSYSQLAYFRLIDIDRRPPISPVRAVSLTPDVVLPILMRLLPIVVASLGLCVLVEVPIPQLSQGVAVTVALTRALIEQLSRRLWIGEGRQRHLMDGDKNFCCGIRSTYYVPTLLSSASPLFRHAPFDLTDPHTQLAGGAYPNYTSMVAFELFRWLITSGHIKRIRAWATHRRDSAASRRVSELLAASPSDAGQWGATVVDTKRESGWRYRLVVLGSEAMGEGQVAAVLLADGVGDYRSVEIFTTESAPHDQTRTVVMRVLGFRLGNTVLWRFPGCTYD</sequence>
<protein>
    <submittedName>
        <fullName evidence="2">Uncharacterized protein</fullName>
    </submittedName>
</protein>
<accession>A0A0G4FTZ7</accession>
<reference evidence="2 3" key="1">
    <citation type="submission" date="2014-11" db="EMBL/GenBank/DDBJ databases">
        <authorList>
            <person name="Zhu J."/>
            <person name="Qi W."/>
            <person name="Song R."/>
        </authorList>
    </citation>
    <scope>NUCLEOTIDE SEQUENCE [LARGE SCALE GENOMIC DNA]</scope>
</reference>